<dbReference type="AlphaFoldDB" id="A0A1W1VMH7"/>
<evidence type="ECO:0000256" key="13">
    <source>
        <dbReference type="HAMAP-Rule" id="MF_00328"/>
    </source>
</evidence>
<dbReference type="InterPro" id="IPR017665">
    <property type="entry name" value="Guanylate_kinase"/>
</dbReference>
<dbReference type="GO" id="GO:0004385">
    <property type="term" value="F:GMP kinase activity"/>
    <property type="evidence" value="ECO:0007669"/>
    <property type="project" value="UniProtKB-UniRule"/>
</dbReference>
<dbReference type="PANTHER" id="PTHR23117:SF13">
    <property type="entry name" value="GUANYLATE KINASE"/>
    <property type="match status" value="1"/>
</dbReference>
<evidence type="ECO:0000256" key="9">
    <source>
        <dbReference type="ARBA" id="ARBA00022777"/>
    </source>
</evidence>
<dbReference type="PROSITE" id="PS50052">
    <property type="entry name" value="GUANYLATE_KINASE_2"/>
    <property type="match status" value="1"/>
</dbReference>
<dbReference type="EMBL" id="LT838272">
    <property type="protein sequence ID" value="SMB94579.1"/>
    <property type="molecule type" value="Genomic_DNA"/>
</dbReference>
<evidence type="ECO:0000313" key="16">
    <source>
        <dbReference type="Proteomes" id="UP000192569"/>
    </source>
</evidence>
<protein>
    <recommendedName>
        <fullName evidence="5 13">Guanylate kinase</fullName>
        <ecNumber evidence="4 13">2.7.4.8</ecNumber>
    </recommendedName>
    <alternativeName>
        <fullName evidence="11 13">GMP kinase</fullName>
    </alternativeName>
</protein>
<accession>A0A1W1VMH7</accession>
<comment type="subcellular location">
    <subcellularLocation>
        <location evidence="2 13">Cytoplasm</location>
    </subcellularLocation>
</comment>
<evidence type="ECO:0000256" key="12">
    <source>
        <dbReference type="ARBA" id="ARBA00048594"/>
    </source>
</evidence>
<comment type="similarity">
    <text evidence="3 13">Belongs to the guanylate kinase family.</text>
</comment>
<dbReference type="InterPro" id="IPR027417">
    <property type="entry name" value="P-loop_NTPase"/>
</dbReference>
<evidence type="ECO:0000256" key="2">
    <source>
        <dbReference type="ARBA" id="ARBA00004496"/>
    </source>
</evidence>
<gene>
    <name evidence="13" type="primary">gmk</name>
    <name evidence="15" type="ORF">SAMN00808754_1064</name>
</gene>
<evidence type="ECO:0000256" key="11">
    <source>
        <dbReference type="ARBA" id="ARBA00030128"/>
    </source>
</evidence>
<dbReference type="FunFam" id="3.40.50.300:FF:000855">
    <property type="entry name" value="Guanylate kinase"/>
    <property type="match status" value="1"/>
</dbReference>
<dbReference type="EC" id="2.7.4.8" evidence="4 13"/>
<feature type="domain" description="Guanylate kinase-like" evidence="14">
    <location>
        <begin position="3"/>
        <end position="181"/>
    </location>
</feature>
<reference evidence="15 16" key="1">
    <citation type="submission" date="2017-04" db="EMBL/GenBank/DDBJ databases">
        <authorList>
            <person name="Afonso C.L."/>
            <person name="Miller P.J."/>
            <person name="Scott M.A."/>
            <person name="Spackman E."/>
            <person name="Goraichik I."/>
            <person name="Dimitrov K.M."/>
            <person name="Suarez D.L."/>
            <person name="Swayne D.E."/>
        </authorList>
    </citation>
    <scope>NUCLEOTIDE SEQUENCE [LARGE SCALE GENOMIC DNA]</scope>
    <source>
        <strain evidence="15 16">ToBE</strain>
    </source>
</reference>
<keyword evidence="7 13" id="KW-0808">Transferase</keyword>
<comment type="catalytic activity">
    <reaction evidence="12 13">
        <text>GMP + ATP = GDP + ADP</text>
        <dbReference type="Rhea" id="RHEA:20780"/>
        <dbReference type="ChEBI" id="CHEBI:30616"/>
        <dbReference type="ChEBI" id="CHEBI:58115"/>
        <dbReference type="ChEBI" id="CHEBI:58189"/>
        <dbReference type="ChEBI" id="CHEBI:456216"/>
        <dbReference type="EC" id="2.7.4.8"/>
    </reaction>
</comment>
<dbReference type="Pfam" id="PF00625">
    <property type="entry name" value="Guanylate_kin"/>
    <property type="match status" value="1"/>
</dbReference>
<evidence type="ECO:0000256" key="10">
    <source>
        <dbReference type="ARBA" id="ARBA00022840"/>
    </source>
</evidence>
<keyword evidence="8 13" id="KW-0547">Nucleotide-binding</keyword>
<evidence type="ECO:0000256" key="7">
    <source>
        <dbReference type="ARBA" id="ARBA00022679"/>
    </source>
</evidence>
<evidence type="ECO:0000256" key="6">
    <source>
        <dbReference type="ARBA" id="ARBA00022490"/>
    </source>
</evidence>
<dbReference type="FunFam" id="3.30.63.10:FF:000002">
    <property type="entry name" value="Guanylate kinase 1"/>
    <property type="match status" value="1"/>
</dbReference>
<dbReference type="HAMAP" id="MF_00328">
    <property type="entry name" value="Guanylate_kinase"/>
    <property type="match status" value="1"/>
</dbReference>
<evidence type="ECO:0000256" key="3">
    <source>
        <dbReference type="ARBA" id="ARBA00005790"/>
    </source>
</evidence>
<dbReference type="CDD" id="cd00071">
    <property type="entry name" value="GMPK"/>
    <property type="match status" value="1"/>
</dbReference>
<evidence type="ECO:0000256" key="5">
    <source>
        <dbReference type="ARBA" id="ARBA00016296"/>
    </source>
</evidence>
<dbReference type="PANTHER" id="PTHR23117">
    <property type="entry name" value="GUANYLATE KINASE-RELATED"/>
    <property type="match status" value="1"/>
</dbReference>
<dbReference type="Proteomes" id="UP000192569">
    <property type="component" value="Chromosome I"/>
</dbReference>
<dbReference type="Gene3D" id="3.40.50.300">
    <property type="entry name" value="P-loop containing nucleotide triphosphate hydrolases"/>
    <property type="match status" value="1"/>
</dbReference>
<dbReference type="SMART" id="SM00072">
    <property type="entry name" value="GuKc"/>
    <property type="match status" value="1"/>
</dbReference>
<keyword evidence="6 13" id="KW-0963">Cytoplasm</keyword>
<sequence length="201" mass="22799">MQGLLLVISGPSGAGKGTICRALREKMPEVGYSISATTRPPRPGEKDGESYFFLDRERFLQMLKEGAFLEWAEVYGELYGTPRKPVEEALARGQDIILEIDTQGAAQVKRYYPEGVFIFIVPPSYSELEKRIKGRGTESPAAIKDRLAWVKKEMAQLDLYDYVVINDQVEEAVAKIQAIIIAEKCRTKRLKKIGWHQLFWS</sequence>
<name>A0A1W1VMH7_9FIRM</name>
<evidence type="ECO:0000259" key="14">
    <source>
        <dbReference type="PROSITE" id="PS50052"/>
    </source>
</evidence>
<dbReference type="STRING" id="698762.SAMN00808754_1064"/>
<dbReference type="OrthoDB" id="9808150at2"/>
<dbReference type="GO" id="GO:0005829">
    <property type="term" value="C:cytosol"/>
    <property type="evidence" value="ECO:0007669"/>
    <property type="project" value="TreeGrafter"/>
</dbReference>
<dbReference type="RefSeq" id="WP_084664553.1">
    <property type="nucleotide sequence ID" value="NZ_LT838272.1"/>
</dbReference>
<dbReference type="Gene3D" id="3.30.63.10">
    <property type="entry name" value="Guanylate Kinase phosphate binding domain"/>
    <property type="match status" value="1"/>
</dbReference>
<evidence type="ECO:0000313" key="15">
    <source>
        <dbReference type="EMBL" id="SMB94579.1"/>
    </source>
</evidence>
<dbReference type="InterPro" id="IPR008144">
    <property type="entry name" value="Guanylate_kin-like_dom"/>
</dbReference>
<keyword evidence="9 13" id="KW-0418">Kinase</keyword>
<evidence type="ECO:0000256" key="4">
    <source>
        <dbReference type="ARBA" id="ARBA00012961"/>
    </source>
</evidence>
<proteinExistence type="inferred from homology"/>
<evidence type="ECO:0000256" key="8">
    <source>
        <dbReference type="ARBA" id="ARBA00022741"/>
    </source>
</evidence>
<feature type="binding site" evidence="13">
    <location>
        <begin position="10"/>
        <end position="17"/>
    </location>
    <ligand>
        <name>ATP</name>
        <dbReference type="ChEBI" id="CHEBI:30616"/>
    </ligand>
</feature>
<comment type="function">
    <text evidence="1 13">Essential for recycling GMP and indirectly, cGMP.</text>
</comment>
<dbReference type="SUPFAM" id="SSF52540">
    <property type="entry name" value="P-loop containing nucleoside triphosphate hydrolases"/>
    <property type="match status" value="1"/>
</dbReference>
<dbReference type="NCBIfam" id="TIGR03263">
    <property type="entry name" value="guanyl_kin"/>
    <property type="match status" value="1"/>
</dbReference>
<keyword evidence="16" id="KW-1185">Reference proteome</keyword>
<keyword evidence="10 13" id="KW-0067">ATP-binding</keyword>
<evidence type="ECO:0000256" key="1">
    <source>
        <dbReference type="ARBA" id="ARBA00003531"/>
    </source>
</evidence>
<dbReference type="InterPro" id="IPR020590">
    <property type="entry name" value="Guanylate_kinase_CS"/>
</dbReference>
<dbReference type="GO" id="GO:0005524">
    <property type="term" value="F:ATP binding"/>
    <property type="evidence" value="ECO:0007669"/>
    <property type="project" value="UniProtKB-UniRule"/>
</dbReference>
<dbReference type="InterPro" id="IPR008145">
    <property type="entry name" value="GK/Ca_channel_bsu"/>
</dbReference>
<dbReference type="PROSITE" id="PS00856">
    <property type="entry name" value="GUANYLATE_KINASE_1"/>
    <property type="match status" value="1"/>
</dbReference>
<organism evidence="15 16">
    <name type="scientific">Thermanaeromonas toyohensis ToBE</name>
    <dbReference type="NCBI Taxonomy" id="698762"/>
    <lineage>
        <taxon>Bacteria</taxon>
        <taxon>Bacillati</taxon>
        <taxon>Bacillota</taxon>
        <taxon>Clostridia</taxon>
        <taxon>Neomoorellales</taxon>
        <taxon>Neomoorellaceae</taxon>
        <taxon>Thermanaeromonas</taxon>
    </lineage>
</organism>